<protein>
    <submittedName>
        <fullName evidence="1">Alpha-L-Rha alpha-1,2-L-rhamnosyltransferase</fullName>
    </submittedName>
</protein>
<dbReference type="RefSeq" id="WP_007466449.1">
    <property type="nucleotide sequence ID" value="NZ_AMZO01000020.1"/>
</dbReference>
<dbReference type="Proteomes" id="UP000011134">
    <property type="component" value="Unassembled WGS sequence"/>
</dbReference>
<dbReference type="Pfam" id="PF05045">
    <property type="entry name" value="RgpF"/>
    <property type="match status" value="1"/>
</dbReference>
<organism evidence="1 2">
    <name type="scientific">Photobacterium marinum</name>
    <dbReference type="NCBI Taxonomy" id="1056511"/>
    <lineage>
        <taxon>Bacteria</taxon>
        <taxon>Pseudomonadati</taxon>
        <taxon>Pseudomonadota</taxon>
        <taxon>Gammaproteobacteria</taxon>
        <taxon>Vibrionales</taxon>
        <taxon>Vibrionaceae</taxon>
        <taxon>Photobacterium</taxon>
    </lineage>
</organism>
<dbReference type="PATRIC" id="fig|1056511.3.peg.2716"/>
<dbReference type="GO" id="GO:0016740">
    <property type="term" value="F:transferase activity"/>
    <property type="evidence" value="ECO:0007669"/>
    <property type="project" value="UniProtKB-KW"/>
</dbReference>
<sequence length="620" mass="72235">MKNNYNHSDIKRAAFYLFYDKDGVVDDYIIYKLTELKKSVETIFFISNSELSTLGREKLKSVVDTIYCRENVGFDVWGYKEALSKFGKEKLLDYDEIILLNYTFFGPIFPFEEMFSWSESNDFDFWGISDHKEVNPNPFTGKGVLPRHIQSHFIAIRKELFSSLDFDEYWSSMPMIKSYNDSVLNHESRFTEYFSSRGYTYGVYCNSDDYDSQYPTFFNIDKTLEHKSPILKRRLFFHDPLCLDRFCVDLHKAVEIVKQQSNYDVNLIWNNISRTTQPRNLLTNAELIKVFPDESDKELQIKSKLAVIAHLSDLEEIETLNRYLNNIPTAFDLFITTFDNKNKELILDKISGLAANLEIRVVPYIQDSSMSSLVVACKDVVLDGGYDLICRIHTDSIETKDFNVNRQFKEHMLDNLLATKGYVTNIINFITMDPCVGVAAPIMLHSGDLNIGHTWKKDIEAIKHYAKALGIKVPFDEKTPYAANGAMFWFKPQALKRIFEYDWKWEDFESDDFEKDCTLSKAIEVLVHYCSHNDGYIAYAVSTERSIERAYVRLLYKYQLVMSELSDCDAYGQLNHLKLLKARTQDLESQINEIRDSTSWKLTLPVRKLKQVLQSIKSHF</sequence>
<comment type="caution">
    <text evidence="1">The sequence shown here is derived from an EMBL/GenBank/DDBJ whole genome shotgun (WGS) entry which is preliminary data.</text>
</comment>
<gene>
    <name evidence="1" type="ORF">C942_01639</name>
</gene>
<dbReference type="AlphaFoldDB" id="L8JA16"/>
<name>L8JA16_9GAMM</name>
<dbReference type="OrthoDB" id="9816424at2"/>
<keyword evidence="2" id="KW-1185">Reference proteome</keyword>
<evidence type="ECO:0000313" key="2">
    <source>
        <dbReference type="Proteomes" id="UP000011134"/>
    </source>
</evidence>
<keyword evidence="1" id="KW-0808">Transferase</keyword>
<dbReference type="EMBL" id="AMZO01000020">
    <property type="protein sequence ID" value="ELR65068.1"/>
    <property type="molecule type" value="Genomic_DNA"/>
</dbReference>
<dbReference type="InterPro" id="IPR007739">
    <property type="entry name" value="RgpF"/>
</dbReference>
<proteinExistence type="predicted"/>
<accession>L8JA16</accession>
<reference evidence="1 2" key="1">
    <citation type="submission" date="2012-12" db="EMBL/GenBank/DDBJ databases">
        <title>Genome Assembly of Photobacterium sp. AK15.</title>
        <authorList>
            <person name="Khatri I."/>
            <person name="Vaidya B."/>
            <person name="Srinivas T.N.R."/>
            <person name="Subramanian S."/>
            <person name="Pinnaka A."/>
        </authorList>
    </citation>
    <scope>NUCLEOTIDE SEQUENCE [LARGE SCALE GENOMIC DNA]</scope>
    <source>
        <strain evidence="1 2">AK15</strain>
    </source>
</reference>
<evidence type="ECO:0000313" key="1">
    <source>
        <dbReference type="EMBL" id="ELR65068.1"/>
    </source>
</evidence>